<reference evidence="2" key="1">
    <citation type="journal article" date="2019" name="Int. J. Syst. Evol. Microbiol.">
        <title>The Global Catalogue of Microorganisms (GCM) 10K type strain sequencing project: providing services to taxonomists for standard genome sequencing and annotation.</title>
        <authorList>
            <consortium name="The Broad Institute Genomics Platform"/>
            <consortium name="The Broad Institute Genome Sequencing Center for Infectious Disease"/>
            <person name="Wu L."/>
            <person name="Ma J."/>
        </authorList>
    </citation>
    <scope>NUCLEOTIDE SEQUENCE [LARGE SCALE GENOMIC DNA]</scope>
    <source>
        <strain evidence="2">CCUG 54822</strain>
    </source>
</reference>
<dbReference type="Proteomes" id="UP001597178">
    <property type="component" value="Unassembled WGS sequence"/>
</dbReference>
<evidence type="ECO:0000313" key="1">
    <source>
        <dbReference type="EMBL" id="MFD1361594.1"/>
    </source>
</evidence>
<gene>
    <name evidence="1" type="ORF">ACFQ4A_07985</name>
</gene>
<keyword evidence="2" id="KW-1185">Reference proteome</keyword>
<evidence type="ECO:0000313" key="2">
    <source>
        <dbReference type="Proteomes" id="UP001597178"/>
    </source>
</evidence>
<dbReference type="EMBL" id="JBHTNH010000016">
    <property type="protein sequence ID" value="MFD1361594.1"/>
    <property type="molecule type" value="Genomic_DNA"/>
</dbReference>
<accession>A0ABW3ZTL9</accession>
<comment type="caution">
    <text evidence="1">The sequence shown here is derived from an EMBL/GenBank/DDBJ whole genome shotgun (WGS) entry which is preliminary data.</text>
</comment>
<organism evidence="1 2">
    <name type="scientific">Lentibacillus salinarum</name>
    <dbReference type="NCBI Taxonomy" id="446820"/>
    <lineage>
        <taxon>Bacteria</taxon>
        <taxon>Bacillati</taxon>
        <taxon>Bacillota</taxon>
        <taxon>Bacilli</taxon>
        <taxon>Bacillales</taxon>
        <taxon>Bacillaceae</taxon>
        <taxon>Lentibacillus</taxon>
    </lineage>
</organism>
<protein>
    <submittedName>
        <fullName evidence="1">Uncharacterized protein</fullName>
    </submittedName>
</protein>
<sequence>MESFLQLTRSTEEQLGRKLDGKEAAFLRWVYKRHTEEKHTRVKV</sequence>
<dbReference type="RefSeq" id="WP_382399304.1">
    <property type="nucleotide sequence ID" value="NZ_JBHTNH010000016.1"/>
</dbReference>
<name>A0ABW3ZTL9_9BACI</name>
<proteinExistence type="predicted"/>